<keyword evidence="2" id="KW-0963">Cytoplasm</keyword>
<evidence type="ECO:0000313" key="5">
    <source>
        <dbReference type="Proteomes" id="UP000185544"/>
    </source>
</evidence>
<evidence type="ECO:0000256" key="1">
    <source>
        <dbReference type="ARBA" id="ARBA00022517"/>
    </source>
</evidence>
<dbReference type="PANTHER" id="PTHR33515:SF1">
    <property type="entry name" value="RIBOSOME-BINDING FACTOR A, CHLOROPLASTIC-RELATED"/>
    <property type="match status" value="1"/>
</dbReference>
<dbReference type="SUPFAM" id="SSF89919">
    <property type="entry name" value="Ribosome-binding factor A, RbfA"/>
    <property type="match status" value="1"/>
</dbReference>
<proteinExistence type="inferred from homology"/>
<dbReference type="AlphaFoldDB" id="A0A1L6MVJ3"/>
<comment type="similarity">
    <text evidence="2">Belongs to the RbfA family.</text>
</comment>
<protein>
    <recommendedName>
        <fullName evidence="2">Ribosome-binding factor A</fullName>
    </recommendedName>
</protein>
<evidence type="ECO:0000256" key="2">
    <source>
        <dbReference type="HAMAP-Rule" id="MF_00003"/>
    </source>
</evidence>
<dbReference type="GO" id="GO:0043024">
    <property type="term" value="F:ribosomal small subunit binding"/>
    <property type="evidence" value="ECO:0007669"/>
    <property type="project" value="TreeGrafter"/>
</dbReference>
<gene>
    <name evidence="2" type="primary">rbfA</name>
    <name evidence="4" type="ORF">BCY86_01475</name>
</gene>
<evidence type="ECO:0000256" key="3">
    <source>
        <dbReference type="SAM" id="MobiDB-lite"/>
    </source>
</evidence>
<comment type="subunit">
    <text evidence="2">Monomer. Binds 30S ribosomal subunits, but not 50S ribosomal subunits or 70S ribosomes.</text>
</comment>
<dbReference type="PANTHER" id="PTHR33515">
    <property type="entry name" value="RIBOSOME-BINDING FACTOR A, CHLOROPLASTIC-RELATED"/>
    <property type="match status" value="1"/>
</dbReference>
<dbReference type="Proteomes" id="UP000185544">
    <property type="component" value="Chromosome"/>
</dbReference>
<dbReference type="InterPro" id="IPR020053">
    <property type="entry name" value="Ribosome-bd_factorA_CS"/>
</dbReference>
<dbReference type="GO" id="GO:0030490">
    <property type="term" value="P:maturation of SSU-rRNA"/>
    <property type="evidence" value="ECO:0007669"/>
    <property type="project" value="UniProtKB-UniRule"/>
</dbReference>
<dbReference type="InterPro" id="IPR023799">
    <property type="entry name" value="RbfA_dom_sf"/>
</dbReference>
<dbReference type="EMBL" id="CP016908">
    <property type="protein sequence ID" value="APR99498.1"/>
    <property type="molecule type" value="Genomic_DNA"/>
</dbReference>
<keyword evidence="1 2" id="KW-0690">Ribosome biogenesis</keyword>
<dbReference type="HAMAP" id="MF_00003">
    <property type="entry name" value="RbfA"/>
    <property type="match status" value="1"/>
</dbReference>
<comment type="subcellular location">
    <subcellularLocation>
        <location evidence="2">Cytoplasm</location>
    </subcellularLocation>
</comment>
<dbReference type="STRING" id="1882918.BCY86_01475"/>
<accession>A0A1L6MVJ3</accession>
<name>A0A1L6MVJ3_9BACT</name>
<dbReference type="OrthoDB" id="307788at2"/>
<dbReference type="InterPro" id="IPR000238">
    <property type="entry name" value="RbfA"/>
</dbReference>
<keyword evidence="5" id="KW-1185">Reference proteome</keyword>
<reference evidence="4 5" key="1">
    <citation type="submission" date="2016-08" db="EMBL/GenBank/DDBJ databases">
        <title>Identification and validation of antigenic proteins from Pajaroellobacter abortibovis using de-novo genome sequence assembly and reverse vaccinology.</title>
        <authorList>
            <person name="Welly B.T."/>
            <person name="Miller M.R."/>
            <person name="Stott J.L."/>
            <person name="Blanchard M.T."/>
            <person name="Islas-Trejo A.D."/>
            <person name="O'Rourke S.M."/>
            <person name="Young A.E."/>
            <person name="Medrano J.F."/>
            <person name="Van Eenennaam A.L."/>
        </authorList>
    </citation>
    <scope>NUCLEOTIDE SEQUENCE [LARGE SCALE GENOMIC DNA]</scope>
    <source>
        <strain evidence="4 5">BTF92-0548A/99-0131</strain>
    </source>
</reference>
<dbReference type="KEGG" id="pabo:BCY86_01475"/>
<organism evidence="4 5">
    <name type="scientific">Pajaroellobacter abortibovis</name>
    <dbReference type="NCBI Taxonomy" id="1882918"/>
    <lineage>
        <taxon>Bacteria</taxon>
        <taxon>Pseudomonadati</taxon>
        <taxon>Myxococcota</taxon>
        <taxon>Polyangia</taxon>
        <taxon>Polyangiales</taxon>
        <taxon>Polyangiaceae</taxon>
    </lineage>
</organism>
<dbReference type="GO" id="GO:0005829">
    <property type="term" value="C:cytosol"/>
    <property type="evidence" value="ECO:0007669"/>
    <property type="project" value="TreeGrafter"/>
</dbReference>
<dbReference type="Gene3D" id="3.30.300.20">
    <property type="match status" value="1"/>
</dbReference>
<feature type="region of interest" description="Disordered" evidence="3">
    <location>
        <begin position="117"/>
        <end position="136"/>
    </location>
</feature>
<dbReference type="Pfam" id="PF02033">
    <property type="entry name" value="RBFA"/>
    <property type="match status" value="1"/>
</dbReference>
<sequence>MNKRVSQVSERIQEALSLFIGRNLDDKRLLHVVIVDVQLSADLRNAKVYFRLLVGGNQSAHRCATLKALIHASSLLRYEIAKQLKLRYAPDFRFYYDESGDRQSRLETLFNEIANETKESEQEKANHADESCDKDF</sequence>
<dbReference type="PROSITE" id="PS01319">
    <property type="entry name" value="RBFA"/>
    <property type="match status" value="1"/>
</dbReference>
<dbReference type="InterPro" id="IPR015946">
    <property type="entry name" value="KH_dom-like_a/b"/>
</dbReference>
<evidence type="ECO:0000313" key="4">
    <source>
        <dbReference type="EMBL" id="APR99498.1"/>
    </source>
</evidence>
<dbReference type="NCBIfam" id="TIGR00082">
    <property type="entry name" value="rbfA"/>
    <property type="match status" value="1"/>
</dbReference>
<comment type="function">
    <text evidence="2">One of several proteins that assist in the late maturation steps of the functional core of the 30S ribosomal subunit. Associates with free 30S ribosomal subunits (but not with 30S subunits that are part of 70S ribosomes or polysomes). Required for efficient processing of 16S rRNA. May interact with the 5'-terminal helix region of 16S rRNA.</text>
</comment>